<organism evidence="1 2">
    <name type="scientific">Dallia pectoralis</name>
    <name type="common">Alaska blackfish</name>
    <dbReference type="NCBI Taxonomy" id="75939"/>
    <lineage>
        <taxon>Eukaryota</taxon>
        <taxon>Metazoa</taxon>
        <taxon>Chordata</taxon>
        <taxon>Craniata</taxon>
        <taxon>Vertebrata</taxon>
        <taxon>Euteleostomi</taxon>
        <taxon>Actinopterygii</taxon>
        <taxon>Neopterygii</taxon>
        <taxon>Teleostei</taxon>
        <taxon>Protacanthopterygii</taxon>
        <taxon>Esociformes</taxon>
        <taxon>Umbridae</taxon>
        <taxon>Dallia</taxon>
    </lineage>
</organism>
<evidence type="ECO:0000313" key="2">
    <source>
        <dbReference type="Proteomes" id="UP001157502"/>
    </source>
</evidence>
<keyword evidence="2" id="KW-1185">Reference proteome</keyword>
<reference evidence="1" key="1">
    <citation type="submission" date="2021-05" db="EMBL/GenBank/DDBJ databases">
        <authorList>
            <person name="Pan Q."/>
            <person name="Jouanno E."/>
            <person name="Zahm M."/>
            <person name="Klopp C."/>
            <person name="Cabau C."/>
            <person name="Louis A."/>
            <person name="Berthelot C."/>
            <person name="Parey E."/>
            <person name="Roest Crollius H."/>
            <person name="Montfort J."/>
            <person name="Robinson-Rechavi M."/>
            <person name="Bouchez O."/>
            <person name="Lampietro C."/>
            <person name="Lopez Roques C."/>
            <person name="Donnadieu C."/>
            <person name="Postlethwait J."/>
            <person name="Bobe J."/>
            <person name="Dillon D."/>
            <person name="Chandos A."/>
            <person name="von Hippel F."/>
            <person name="Guiguen Y."/>
        </authorList>
    </citation>
    <scope>NUCLEOTIDE SEQUENCE</scope>
    <source>
        <strain evidence="1">YG-Jan2019</strain>
    </source>
</reference>
<comment type="caution">
    <text evidence="1">The sequence shown here is derived from an EMBL/GenBank/DDBJ whole genome shotgun (WGS) entry which is preliminary data.</text>
</comment>
<accession>A0ACC2HEJ7</accession>
<protein>
    <submittedName>
        <fullName evidence="1">Uncharacterized protein</fullName>
    </submittedName>
</protein>
<name>A0ACC2HEJ7_DALPE</name>
<evidence type="ECO:0000313" key="1">
    <source>
        <dbReference type="EMBL" id="KAJ8014443.1"/>
    </source>
</evidence>
<dbReference type="EMBL" id="CM055730">
    <property type="protein sequence ID" value="KAJ8014443.1"/>
    <property type="molecule type" value="Genomic_DNA"/>
</dbReference>
<sequence>MSSFLEAVNTYRVPSRVRSDTRGQNRNSYLTGRSTHNQRIERLWRDVYGGVLDFYTFCNLEMEGLLNLDEEVHIYALHWSFVPQIQRHFQFYKNGWNHHRLRTEGQSVTSSAVDSEST</sequence>
<gene>
    <name evidence="1" type="ORF">DPEC_G00040270</name>
</gene>
<dbReference type="Proteomes" id="UP001157502">
    <property type="component" value="Chromosome 3"/>
</dbReference>
<proteinExistence type="predicted"/>